<gene>
    <name evidence="3" type="ORF">CALMAC_LOCUS4244</name>
</gene>
<keyword evidence="2" id="KW-0812">Transmembrane</keyword>
<proteinExistence type="predicted"/>
<keyword evidence="2" id="KW-0472">Membrane</keyword>
<feature type="compositionally biased region" description="Polar residues" evidence="1">
    <location>
        <begin position="271"/>
        <end position="284"/>
    </location>
</feature>
<sequence length="292" mass="32684">MSMKRLAILSAIHNDGRLNATTEMNPTPASPPVPVHGVNIMLGGAMLSGIILVVFIMCYCCHRTNRKSQSNLPTYWRDPGLSMEIYTVEAAQNWLISEDLSYELHRPATPGPPPAYDAVVHHSKTIKEDESDLPSYETAIRHLAQVHPYDARFTPPETTHIYRSQSDSVINRPRRNSWTINPICRPFPQLTNEASNMPRPSSGGVRQSRSPAVKLEASYLKPPEVLEAAVPEQHLHVDQHYVTNTENDIGVVIGRSNGMLVFDYEHIDEGGSSQRQSDNISTDRNLQHCFPN</sequence>
<name>A0A653BW68_CALMS</name>
<evidence type="ECO:0000256" key="1">
    <source>
        <dbReference type="SAM" id="MobiDB-lite"/>
    </source>
</evidence>
<dbReference type="Proteomes" id="UP000410492">
    <property type="component" value="Unassembled WGS sequence"/>
</dbReference>
<dbReference type="EMBL" id="CAACVG010006049">
    <property type="protein sequence ID" value="VEN39884.1"/>
    <property type="molecule type" value="Genomic_DNA"/>
</dbReference>
<feature type="region of interest" description="Disordered" evidence="1">
    <location>
        <begin position="269"/>
        <end position="292"/>
    </location>
</feature>
<keyword evidence="2" id="KW-1133">Transmembrane helix</keyword>
<dbReference type="AlphaFoldDB" id="A0A653BW68"/>
<evidence type="ECO:0000256" key="2">
    <source>
        <dbReference type="SAM" id="Phobius"/>
    </source>
</evidence>
<evidence type="ECO:0000313" key="3">
    <source>
        <dbReference type="EMBL" id="VEN39884.1"/>
    </source>
</evidence>
<feature type="region of interest" description="Disordered" evidence="1">
    <location>
        <begin position="189"/>
        <end position="209"/>
    </location>
</feature>
<evidence type="ECO:0000313" key="4">
    <source>
        <dbReference type="Proteomes" id="UP000410492"/>
    </source>
</evidence>
<feature type="transmembrane region" description="Helical" evidence="2">
    <location>
        <begin position="36"/>
        <end position="60"/>
    </location>
</feature>
<protein>
    <submittedName>
        <fullName evidence="3">Uncharacterized protein</fullName>
    </submittedName>
</protein>
<organism evidence="3 4">
    <name type="scientific">Callosobruchus maculatus</name>
    <name type="common">Southern cowpea weevil</name>
    <name type="synonym">Pulse bruchid</name>
    <dbReference type="NCBI Taxonomy" id="64391"/>
    <lineage>
        <taxon>Eukaryota</taxon>
        <taxon>Metazoa</taxon>
        <taxon>Ecdysozoa</taxon>
        <taxon>Arthropoda</taxon>
        <taxon>Hexapoda</taxon>
        <taxon>Insecta</taxon>
        <taxon>Pterygota</taxon>
        <taxon>Neoptera</taxon>
        <taxon>Endopterygota</taxon>
        <taxon>Coleoptera</taxon>
        <taxon>Polyphaga</taxon>
        <taxon>Cucujiformia</taxon>
        <taxon>Chrysomeloidea</taxon>
        <taxon>Chrysomelidae</taxon>
        <taxon>Bruchinae</taxon>
        <taxon>Bruchini</taxon>
        <taxon>Callosobruchus</taxon>
    </lineage>
</organism>
<keyword evidence="4" id="KW-1185">Reference proteome</keyword>
<dbReference type="OrthoDB" id="7674340at2759"/>
<reference evidence="3 4" key="1">
    <citation type="submission" date="2019-01" db="EMBL/GenBank/DDBJ databases">
        <authorList>
            <person name="Sayadi A."/>
        </authorList>
    </citation>
    <scope>NUCLEOTIDE SEQUENCE [LARGE SCALE GENOMIC DNA]</scope>
</reference>
<accession>A0A653BW68</accession>